<feature type="compositionally biased region" description="Polar residues" evidence="1">
    <location>
        <begin position="237"/>
        <end position="247"/>
    </location>
</feature>
<comment type="caution">
    <text evidence="4">The sequence shown here is derived from an EMBL/GenBank/DDBJ whole genome shotgun (WGS) entry which is preliminary data.</text>
</comment>
<name>A0ABT2BQE9_9BURK</name>
<sequence length="247" mass="26540">MRWTVSSLLAGPVAPLGAVAASGIAKHALQAPCWLGRSGLEGDAQADTRRHGGPAKALHHYALEHYTWWIKRIGMRASLARAGAFGENLSTIGCTEADLCIGDVLALGQAIVQVSQSRQPCWKLNLRFAEPAMAALVQRSGRTGWYYRVLAPGWVAPGDALVLLERAHPAWPLSRIIAALYDRDTPSQVLVELPGLAALPSNWRDLFARRLASGQTEDWTERLSGPTGKMRGALCPASSSASDGHAY</sequence>
<dbReference type="Proteomes" id="UP001205861">
    <property type="component" value="Unassembled WGS sequence"/>
</dbReference>
<dbReference type="SUPFAM" id="SSF50800">
    <property type="entry name" value="PK beta-barrel domain-like"/>
    <property type="match status" value="1"/>
</dbReference>
<dbReference type="InterPro" id="IPR005302">
    <property type="entry name" value="MoCF_Sase_C"/>
</dbReference>
<evidence type="ECO:0000259" key="3">
    <source>
        <dbReference type="PROSITE" id="PS51340"/>
    </source>
</evidence>
<dbReference type="InterPro" id="IPR011037">
    <property type="entry name" value="Pyrv_Knase-like_insert_dom_sf"/>
</dbReference>
<gene>
    <name evidence="4" type="ORF">NX773_21430</name>
</gene>
<reference evidence="4 5" key="1">
    <citation type="submission" date="2022-08" db="EMBL/GenBank/DDBJ databases">
        <title>Reclassification of Massilia species as members of the genera Telluria, Duganella, Pseudoduganella, Mokoshia gen. nov. and Zemynaea gen. nov. using orthogonal and non-orthogonal genome-based approaches.</title>
        <authorList>
            <person name="Bowman J.P."/>
        </authorList>
    </citation>
    <scope>NUCLEOTIDE SEQUENCE [LARGE SCALE GENOMIC DNA]</scope>
    <source>
        <strain evidence="4 5">JCM 31607</strain>
    </source>
</reference>
<accession>A0ABT2BQE9</accession>
<protein>
    <submittedName>
        <fullName evidence="4">MOSC domain-containing protein</fullName>
    </submittedName>
</protein>
<evidence type="ECO:0000313" key="4">
    <source>
        <dbReference type="EMBL" id="MCS0610736.1"/>
    </source>
</evidence>
<organism evidence="4 5">
    <name type="scientific">Massilia solisilvae</name>
    <dbReference type="NCBI Taxonomy" id="1811225"/>
    <lineage>
        <taxon>Bacteria</taxon>
        <taxon>Pseudomonadati</taxon>
        <taxon>Pseudomonadota</taxon>
        <taxon>Betaproteobacteria</taxon>
        <taxon>Burkholderiales</taxon>
        <taxon>Oxalobacteraceae</taxon>
        <taxon>Telluria group</taxon>
        <taxon>Massilia</taxon>
    </lineage>
</organism>
<evidence type="ECO:0000256" key="1">
    <source>
        <dbReference type="SAM" id="MobiDB-lite"/>
    </source>
</evidence>
<proteinExistence type="predicted"/>
<dbReference type="PROSITE" id="PS51340">
    <property type="entry name" value="MOSC"/>
    <property type="match status" value="1"/>
</dbReference>
<feature type="domain" description="MOSC" evidence="3">
    <location>
        <begin position="27"/>
        <end position="164"/>
    </location>
</feature>
<dbReference type="InterPro" id="IPR005163">
    <property type="entry name" value="Tri_helical_YiiM-like"/>
</dbReference>
<dbReference type="RefSeq" id="WP_258858295.1">
    <property type="nucleotide sequence ID" value="NZ_JANUGV010000008.1"/>
</dbReference>
<dbReference type="Gene3D" id="2.40.33.20">
    <property type="entry name" value="PK beta-barrel domain-like"/>
    <property type="match status" value="1"/>
</dbReference>
<dbReference type="Pfam" id="PF03473">
    <property type="entry name" value="MOSC"/>
    <property type="match status" value="1"/>
</dbReference>
<feature type="region of interest" description="Disordered" evidence="1">
    <location>
        <begin position="218"/>
        <end position="247"/>
    </location>
</feature>
<keyword evidence="2" id="KW-0732">Signal</keyword>
<evidence type="ECO:0000256" key="2">
    <source>
        <dbReference type="SAM" id="SignalP"/>
    </source>
</evidence>
<dbReference type="PANTHER" id="PTHR30212:SF2">
    <property type="entry name" value="PROTEIN YIIM"/>
    <property type="match status" value="1"/>
</dbReference>
<dbReference type="PANTHER" id="PTHR30212">
    <property type="entry name" value="PROTEIN YIIM"/>
    <property type="match status" value="1"/>
</dbReference>
<dbReference type="Pfam" id="PF03475">
    <property type="entry name" value="YiiM_3-alpha"/>
    <property type="match status" value="1"/>
</dbReference>
<dbReference type="EMBL" id="JANUGV010000008">
    <property type="protein sequence ID" value="MCS0610736.1"/>
    <property type="molecule type" value="Genomic_DNA"/>
</dbReference>
<keyword evidence="5" id="KW-1185">Reference proteome</keyword>
<feature type="chain" id="PRO_5046663297" evidence="2">
    <location>
        <begin position="21"/>
        <end position="247"/>
    </location>
</feature>
<evidence type="ECO:0000313" key="5">
    <source>
        <dbReference type="Proteomes" id="UP001205861"/>
    </source>
</evidence>
<dbReference type="InterPro" id="IPR052353">
    <property type="entry name" value="Benzoxazolinone_Detox_Enz"/>
</dbReference>
<feature type="signal peptide" evidence="2">
    <location>
        <begin position="1"/>
        <end position="20"/>
    </location>
</feature>